<feature type="compositionally biased region" description="Low complexity" evidence="1">
    <location>
        <begin position="30"/>
        <end position="48"/>
    </location>
</feature>
<gene>
    <name evidence="4" type="ORF">SAMN02745163_01926</name>
</gene>
<dbReference type="InterPro" id="IPR001199">
    <property type="entry name" value="Cyt_B5-like_heme/steroid-bd"/>
</dbReference>
<feature type="chain" id="PRO_5039076943" evidence="2">
    <location>
        <begin position="20"/>
        <end position="137"/>
    </location>
</feature>
<reference evidence="4 5" key="1">
    <citation type="submission" date="2016-11" db="EMBL/GenBank/DDBJ databases">
        <authorList>
            <person name="Jaros S."/>
            <person name="Januszkiewicz K."/>
            <person name="Wedrychowicz H."/>
        </authorList>
    </citation>
    <scope>NUCLEOTIDE SEQUENCE [LARGE SCALE GENOMIC DNA]</scope>
    <source>
        <strain evidence="4 5">DSM 21758</strain>
    </source>
</reference>
<dbReference type="EMBL" id="FQZB01000008">
    <property type="protein sequence ID" value="SHJ42191.1"/>
    <property type="molecule type" value="Genomic_DNA"/>
</dbReference>
<dbReference type="Gene3D" id="3.10.120.10">
    <property type="entry name" value="Cytochrome b5-like heme/steroid binding domain"/>
    <property type="match status" value="1"/>
</dbReference>
<proteinExistence type="predicted"/>
<feature type="domain" description="Cytochrome b5 heme-binding" evidence="3">
    <location>
        <begin position="65"/>
        <end position="137"/>
    </location>
</feature>
<dbReference type="Pfam" id="PF00173">
    <property type="entry name" value="Cyt-b5"/>
    <property type="match status" value="1"/>
</dbReference>
<dbReference type="SMART" id="SM01117">
    <property type="entry name" value="Cyt-b5"/>
    <property type="match status" value="1"/>
</dbReference>
<evidence type="ECO:0000313" key="4">
    <source>
        <dbReference type="EMBL" id="SHJ42191.1"/>
    </source>
</evidence>
<dbReference type="AlphaFoldDB" id="A0A1M6J6B0"/>
<name>A0A1M6J6B0_9CLOT</name>
<accession>A0A1M6J6B0</accession>
<evidence type="ECO:0000256" key="2">
    <source>
        <dbReference type="SAM" id="SignalP"/>
    </source>
</evidence>
<dbReference type="SUPFAM" id="SSF55856">
    <property type="entry name" value="Cytochrome b5-like heme/steroid binding domain"/>
    <property type="match status" value="1"/>
</dbReference>
<feature type="signal peptide" evidence="2">
    <location>
        <begin position="1"/>
        <end position="19"/>
    </location>
</feature>
<evidence type="ECO:0000313" key="5">
    <source>
        <dbReference type="Proteomes" id="UP000184310"/>
    </source>
</evidence>
<keyword evidence="5" id="KW-1185">Reference proteome</keyword>
<dbReference type="STRING" id="1121302.SAMN02745163_01926"/>
<evidence type="ECO:0000256" key="1">
    <source>
        <dbReference type="SAM" id="MobiDB-lite"/>
    </source>
</evidence>
<organism evidence="4 5">
    <name type="scientific">Clostridium cavendishii DSM 21758</name>
    <dbReference type="NCBI Taxonomy" id="1121302"/>
    <lineage>
        <taxon>Bacteria</taxon>
        <taxon>Bacillati</taxon>
        <taxon>Bacillota</taxon>
        <taxon>Clostridia</taxon>
        <taxon>Eubacteriales</taxon>
        <taxon>Clostridiaceae</taxon>
        <taxon>Clostridium</taxon>
    </lineage>
</organism>
<protein>
    <submittedName>
        <fullName evidence="4">Predicted heme/steroid binding protein</fullName>
    </submittedName>
</protein>
<feature type="region of interest" description="Disordered" evidence="1">
    <location>
        <begin position="24"/>
        <end position="63"/>
    </location>
</feature>
<sequence>MKKSLIIGIILAVAITAMGCSTKKNEGKNTDNQTQSQTQNQGQSQTQNKTEDNKQNKTDTTQKTFTLEELKKYDGQNGNKAYVAVDGKVYDVTNAEEWRNGKHKGGVTAGKDLSNEINNSPHGKDVLKDLPVVGVLK</sequence>
<dbReference type="InterPro" id="IPR036400">
    <property type="entry name" value="Cyt_B5-like_heme/steroid_sf"/>
</dbReference>
<dbReference type="Proteomes" id="UP000184310">
    <property type="component" value="Unassembled WGS sequence"/>
</dbReference>
<keyword evidence="2" id="KW-0732">Signal</keyword>
<dbReference type="RefSeq" id="WP_072986462.1">
    <property type="nucleotide sequence ID" value="NZ_FQZB01000008.1"/>
</dbReference>
<dbReference type="PROSITE" id="PS51257">
    <property type="entry name" value="PROKAR_LIPOPROTEIN"/>
    <property type="match status" value="1"/>
</dbReference>
<evidence type="ECO:0000259" key="3">
    <source>
        <dbReference type="SMART" id="SM01117"/>
    </source>
</evidence>